<gene>
    <name evidence="1" type="ORF">NE237_016853</name>
</gene>
<sequence>MSNNYNAVQNTQSNHIFEIPSVKRLSRNRETLCGRALDIRWSSYLSFSKSEGRFGRPLLIPNQRQRTHRNPSWD</sequence>
<evidence type="ECO:0000313" key="2">
    <source>
        <dbReference type="Proteomes" id="UP001141806"/>
    </source>
</evidence>
<comment type="caution">
    <text evidence="1">The sequence shown here is derived from an EMBL/GenBank/DDBJ whole genome shotgun (WGS) entry which is preliminary data.</text>
</comment>
<accession>A0A9Q0HJ35</accession>
<evidence type="ECO:0000313" key="1">
    <source>
        <dbReference type="EMBL" id="KAJ4965004.1"/>
    </source>
</evidence>
<dbReference type="AlphaFoldDB" id="A0A9Q0HJ35"/>
<protein>
    <submittedName>
        <fullName evidence="1">Uncharacterized protein</fullName>
    </submittedName>
</protein>
<reference evidence="1" key="1">
    <citation type="journal article" date="2023" name="Plant J.">
        <title>The genome of the king protea, Protea cynaroides.</title>
        <authorList>
            <person name="Chang J."/>
            <person name="Duong T.A."/>
            <person name="Schoeman C."/>
            <person name="Ma X."/>
            <person name="Roodt D."/>
            <person name="Barker N."/>
            <person name="Li Z."/>
            <person name="Van de Peer Y."/>
            <person name="Mizrachi E."/>
        </authorList>
    </citation>
    <scope>NUCLEOTIDE SEQUENCE</scope>
    <source>
        <tissue evidence="1">Young leaves</tissue>
    </source>
</reference>
<dbReference type="EMBL" id="JAMYWD010000007">
    <property type="protein sequence ID" value="KAJ4965004.1"/>
    <property type="molecule type" value="Genomic_DNA"/>
</dbReference>
<name>A0A9Q0HJ35_9MAGN</name>
<proteinExistence type="predicted"/>
<dbReference type="Proteomes" id="UP001141806">
    <property type="component" value="Unassembled WGS sequence"/>
</dbReference>
<organism evidence="1 2">
    <name type="scientific">Protea cynaroides</name>
    <dbReference type="NCBI Taxonomy" id="273540"/>
    <lineage>
        <taxon>Eukaryota</taxon>
        <taxon>Viridiplantae</taxon>
        <taxon>Streptophyta</taxon>
        <taxon>Embryophyta</taxon>
        <taxon>Tracheophyta</taxon>
        <taxon>Spermatophyta</taxon>
        <taxon>Magnoliopsida</taxon>
        <taxon>Proteales</taxon>
        <taxon>Proteaceae</taxon>
        <taxon>Protea</taxon>
    </lineage>
</organism>
<keyword evidence="2" id="KW-1185">Reference proteome</keyword>